<keyword evidence="4 5" id="KW-0472">Membrane</keyword>
<dbReference type="NCBIfam" id="TIGR00945">
    <property type="entry name" value="tatC"/>
    <property type="match status" value="1"/>
</dbReference>
<proteinExistence type="inferred from homology"/>
<dbReference type="GO" id="GO:0043953">
    <property type="term" value="P:protein transport by the Tat complex"/>
    <property type="evidence" value="ECO:0007669"/>
    <property type="project" value="UniProtKB-UniRule"/>
</dbReference>
<keyword evidence="7" id="KW-1185">Reference proteome</keyword>
<keyword evidence="5" id="KW-0813">Transport</keyword>
<keyword evidence="5" id="KW-0811">Translocation</keyword>
<feature type="transmembrane region" description="Helical" evidence="5">
    <location>
        <begin position="261"/>
        <end position="281"/>
    </location>
</feature>
<dbReference type="GO" id="GO:0065002">
    <property type="term" value="P:intracellular protein transmembrane transport"/>
    <property type="evidence" value="ECO:0007669"/>
    <property type="project" value="TreeGrafter"/>
</dbReference>
<protein>
    <recommendedName>
        <fullName evidence="5">Sec-independent protein translocase protein TatC</fullName>
    </recommendedName>
</protein>
<reference evidence="6 7" key="1">
    <citation type="journal article" date="2015" name="Stand. Genomic Sci.">
        <title>Genomic Encyclopedia of Bacterial and Archaeal Type Strains, Phase III: the genomes of soil and plant-associated and newly described type strains.</title>
        <authorList>
            <person name="Whitman W.B."/>
            <person name="Woyke T."/>
            <person name="Klenk H.P."/>
            <person name="Zhou Y."/>
            <person name="Lilburn T.G."/>
            <person name="Beck B.J."/>
            <person name="De Vos P."/>
            <person name="Vandamme P."/>
            <person name="Eisen J.A."/>
            <person name="Garrity G."/>
            <person name="Hugenholtz P."/>
            <person name="Kyrpides N.C."/>
        </authorList>
    </citation>
    <scope>NUCLEOTIDE SEQUENCE [LARGE SCALE GENOMIC DNA]</scope>
    <source>
        <strain evidence="6 7">CGMCC 1.5364</strain>
    </source>
</reference>
<evidence type="ECO:0000313" key="7">
    <source>
        <dbReference type="Proteomes" id="UP000316225"/>
    </source>
</evidence>
<evidence type="ECO:0000256" key="3">
    <source>
        <dbReference type="ARBA" id="ARBA00022989"/>
    </source>
</evidence>
<feature type="transmembrane region" description="Helical" evidence="5">
    <location>
        <begin position="86"/>
        <end position="107"/>
    </location>
</feature>
<dbReference type="HAMAP" id="MF_00902">
    <property type="entry name" value="TatC"/>
    <property type="match status" value="1"/>
</dbReference>
<evidence type="ECO:0000256" key="4">
    <source>
        <dbReference type="ARBA" id="ARBA00023136"/>
    </source>
</evidence>
<feature type="transmembrane region" description="Helical" evidence="5">
    <location>
        <begin position="29"/>
        <end position="47"/>
    </location>
</feature>
<evidence type="ECO:0000256" key="2">
    <source>
        <dbReference type="ARBA" id="ARBA00022692"/>
    </source>
</evidence>
<dbReference type="InterPro" id="IPR002033">
    <property type="entry name" value="TatC"/>
</dbReference>
<comment type="subunit">
    <text evidence="5">The Tat system comprises two distinct complexes: a TatABC complex, containing multiple copies of TatA, TatB and TatC subunits, and a separate TatA complex, containing only TatA subunits. Substrates initially bind to the TatABC complex, which probably triggers association of the separate TatA complex to form the active translocon.</text>
</comment>
<dbReference type="EMBL" id="VLKU01000002">
    <property type="protein sequence ID" value="TWI36950.1"/>
    <property type="molecule type" value="Genomic_DNA"/>
</dbReference>
<dbReference type="Pfam" id="PF00902">
    <property type="entry name" value="TatC"/>
    <property type="match status" value="1"/>
</dbReference>
<dbReference type="PANTHER" id="PTHR30371:SF0">
    <property type="entry name" value="SEC-INDEPENDENT PROTEIN TRANSLOCASE PROTEIN TATC, CHLOROPLASTIC-RELATED"/>
    <property type="match status" value="1"/>
</dbReference>
<keyword evidence="3 5" id="KW-1133">Transmembrane helix</keyword>
<dbReference type="GO" id="GO:0009977">
    <property type="term" value="F:proton motive force dependent protein transmembrane transporter activity"/>
    <property type="evidence" value="ECO:0007669"/>
    <property type="project" value="TreeGrafter"/>
</dbReference>
<comment type="subcellular location">
    <subcellularLocation>
        <location evidence="5">Cell membrane</location>
        <topology evidence="5">Multi-pass membrane protein</topology>
    </subcellularLocation>
    <subcellularLocation>
        <location evidence="1">Membrane</location>
        <topology evidence="1">Multi-pass membrane protein</topology>
    </subcellularLocation>
</comment>
<accession>A0A562NY72</accession>
<comment type="caution">
    <text evidence="6">The sequence shown here is derived from an EMBL/GenBank/DDBJ whole genome shotgun (WGS) entry which is preliminary data.</text>
</comment>
<organism evidence="6 7">
    <name type="scientific">Paracoccus sulfuroxidans</name>
    <dbReference type="NCBI Taxonomy" id="384678"/>
    <lineage>
        <taxon>Bacteria</taxon>
        <taxon>Pseudomonadati</taxon>
        <taxon>Pseudomonadota</taxon>
        <taxon>Alphaproteobacteria</taxon>
        <taxon>Rhodobacterales</taxon>
        <taxon>Paracoccaceae</taxon>
        <taxon>Paracoccus</taxon>
    </lineage>
</organism>
<evidence type="ECO:0000256" key="5">
    <source>
        <dbReference type="HAMAP-Rule" id="MF_00902"/>
    </source>
</evidence>
<dbReference type="Proteomes" id="UP000316225">
    <property type="component" value="Unassembled WGS sequence"/>
</dbReference>
<dbReference type="AlphaFoldDB" id="A0A562NY72"/>
<dbReference type="GO" id="GO:0033281">
    <property type="term" value="C:TAT protein transport complex"/>
    <property type="evidence" value="ECO:0007669"/>
    <property type="project" value="UniProtKB-UniRule"/>
</dbReference>
<dbReference type="RefSeq" id="WP_145396370.1">
    <property type="nucleotide sequence ID" value="NZ_VLKU01000002.1"/>
</dbReference>
<keyword evidence="5" id="KW-0653">Protein transport</keyword>
<sequence length="297" mass="32568">MATKSAKPNDIDESSAPLIEHLAELRTRLIWSVLAFVIAMVLCYFVWNPIFDFLTQPICHALEKRNQACGLILLKLQEGFFVAMRIAFFGGFVLAFPVVGYQLWRFVAPGLYRSEKNALLPFLVASPVMFLLGASFAYYVILPWAFDFFLGFQQGPTALPDATVAASEAARQAAPGGTTGGVGVSVENPWAGIVFQGSVEEYLTLTTKFILAFGISFQLPVALTLMGKAGLVSSEGLATVRRYAIIVILVLAAMVTPPDVISQVVLFTVIYGLYEISILLVRRIERNRAAEELETDE</sequence>
<feature type="transmembrane region" description="Helical" evidence="5">
    <location>
        <begin position="209"/>
        <end position="227"/>
    </location>
</feature>
<evidence type="ECO:0000256" key="1">
    <source>
        <dbReference type="ARBA" id="ARBA00004141"/>
    </source>
</evidence>
<comment type="similarity">
    <text evidence="5">Belongs to the TatC family.</text>
</comment>
<name>A0A562NY72_9RHOB</name>
<evidence type="ECO:0000313" key="6">
    <source>
        <dbReference type="EMBL" id="TWI36950.1"/>
    </source>
</evidence>
<dbReference type="PANTHER" id="PTHR30371">
    <property type="entry name" value="SEC-INDEPENDENT PROTEIN TRANSLOCASE PROTEIN TATC"/>
    <property type="match status" value="1"/>
</dbReference>
<feature type="transmembrane region" description="Helical" evidence="5">
    <location>
        <begin position="239"/>
        <end position="255"/>
    </location>
</feature>
<comment type="function">
    <text evidence="5">Part of the twin-arginine translocation (Tat) system that transports large folded proteins containing a characteristic twin-arginine motif in their signal peptide across membranes. Together with TatB, TatC is part of a receptor directly interacting with Tat signal peptides.</text>
</comment>
<keyword evidence="5" id="KW-1003">Cell membrane</keyword>
<feature type="transmembrane region" description="Helical" evidence="5">
    <location>
        <begin position="119"/>
        <end position="141"/>
    </location>
</feature>
<gene>
    <name evidence="5" type="primary">tatC</name>
    <name evidence="6" type="ORF">IQ24_00739</name>
</gene>
<dbReference type="PRINTS" id="PR01840">
    <property type="entry name" value="TATCFAMILY"/>
</dbReference>
<keyword evidence="2 5" id="KW-0812">Transmembrane</keyword>
<dbReference type="OrthoDB" id="9777044at2"/>